<sequence>MEGYSSDGSTSFFTSEMPDFTSEMPEDSQLLSQNDIKIIDSWFSEGTNDIDWLATNGPMEPLFDYLNQVETSEASCQTKTGSGSARHKLTPTQRRENKRKSDFKYRQNLKKTADEQIAEIKRLKEENERLNAENTRLKDQIGSLLSNGQLQAAAPLRQESFITQSTGKQFQLPAVPVNVVDTIDCIAQNQAKTEAGTSSNNDAAITDILMKLEADDESRVKFSDFTGLHGERMTLGKYSFPPALHPIVNNIINVYGDVSATSKMNPSIAETLYIMFCASVKEMSNLQLEQVTEDLILKWRDAIKDALRINFNVDFAMEHLKKIACAYIGLMELRKLDNVGLRISKLESELSAEKKEHSKICEQSKQFMDAAEEFNGKPVGSASMNTLDCSYILACFSFPPLN</sequence>
<dbReference type="Proteomes" id="UP001358586">
    <property type="component" value="Chromosome 5"/>
</dbReference>
<reference evidence="3 4" key="1">
    <citation type="submission" date="2023-03" db="EMBL/GenBank/DDBJ databases">
        <title>WGS of Gossypium arboreum.</title>
        <authorList>
            <person name="Yu D."/>
        </authorList>
    </citation>
    <scope>NUCLEOTIDE SEQUENCE [LARGE SCALE GENOMIC DNA]</scope>
    <source>
        <tissue evidence="3">Leaf</tissue>
    </source>
</reference>
<feature type="compositionally biased region" description="Polar residues" evidence="2">
    <location>
        <begin position="1"/>
        <end position="14"/>
    </location>
</feature>
<dbReference type="CDD" id="cd14686">
    <property type="entry name" value="bZIP"/>
    <property type="match status" value="1"/>
</dbReference>
<feature type="region of interest" description="Disordered" evidence="2">
    <location>
        <begin position="1"/>
        <end position="28"/>
    </location>
</feature>
<name>A0ABR0Q4P6_GOSAR</name>
<proteinExistence type="predicted"/>
<dbReference type="PANTHER" id="PTHR35021">
    <property type="match status" value="1"/>
</dbReference>
<protein>
    <recommendedName>
        <fullName evidence="5">BZIP domain-containing protein</fullName>
    </recommendedName>
</protein>
<dbReference type="PANTHER" id="PTHR35021:SF7">
    <property type="entry name" value="PROTEIN FB17, PUTATIVE-RELATED"/>
    <property type="match status" value="1"/>
</dbReference>
<keyword evidence="4" id="KW-1185">Reference proteome</keyword>
<evidence type="ECO:0008006" key="5">
    <source>
        <dbReference type="Google" id="ProtNLM"/>
    </source>
</evidence>
<evidence type="ECO:0000313" key="3">
    <source>
        <dbReference type="EMBL" id="KAK5834019.1"/>
    </source>
</evidence>
<feature type="coiled-coil region" evidence="1">
    <location>
        <begin position="336"/>
        <end position="363"/>
    </location>
</feature>
<keyword evidence="1" id="KW-0175">Coiled coil</keyword>
<comment type="caution">
    <text evidence="3">The sequence shown here is derived from an EMBL/GenBank/DDBJ whole genome shotgun (WGS) entry which is preliminary data.</text>
</comment>
<gene>
    <name evidence="3" type="ORF">PVK06_017888</name>
</gene>
<organism evidence="3 4">
    <name type="scientific">Gossypium arboreum</name>
    <name type="common">Tree cotton</name>
    <name type="synonym">Gossypium nanking</name>
    <dbReference type="NCBI Taxonomy" id="29729"/>
    <lineage>
        <taxon>Eukaryota</taxon>
        <taxon>Viridiplantae</taxon>
        <taxon>Streptophyta</taxon>
        <taxon>Embryophyta</taxon>
        <taxon>Tracheophyta</taxon>
        <taxon>Spermatophyta</taxon>
        <taxon>Magnoliopsida</taxon>
        <taxon>eudicotyledons</taxon>
        <taxon>Gunneridae</taxon>
        <taxon>Pentapetalae</taxon>
        <taxon>rosids</taxon>
        <taxon>malvids</taxon>
        <taxon>Malvales</taxon>
        <taxon>Malvaceae</taxon>
        <taxon>Malvoideae</taxon>
        <taxon>Gossypium</taxon>
    </lineage>
</organism>
<evidence type="ECO:0000256" key="1">
    <source>
        <dbReference type="SAM" id="Coils"/>
    </source>
</evidence>
<dbReference type="EMBL" id="JARKNE010000005">
    <property type="protein sequence ID" value="KAK5834019.1"/>
    <property type="molecule type" value="Genomic_DNA"/>
</dbReference>
<evidence type="ECO:0000313" key="4">
    <source>
        <dbReference type="Proteomes" id="UP001358586"/>
    </source>
</evidence>
<accession>A0ABR0Q4P6</accession>
<feature type="coiled-coil region" evidence="1">
    <location>
        <begin position="106"/>
        <end position="147"/>
    </location>
</feature>
<feature type="region of interest" description="Disordered" evidence="2">
    <location>
        <begin position="75"/>
        <end position="99"/>
    </location>
</feature>
<evidence type="ECO:0000256" key="2">
    <source>
        <dbReference type="SAM" id="MobiDB-lite"/>
    </source>
</evidence>